<protein>
    <submittedName>
        <fullName evidence="1">Uncharacterized protein</fullName>
    </submittedName>
</protein>
<evidence type="ECO:0000313" key="1">
    <source>
        <dbReference type="EMBL" id="QYS89613.1"/>
    </source>
</evidence>
<dbReference type="EMBL" id="CP067378">
    <property type="protein sequence ID" value="QYS89613.1"/>
    <property type="molecule type" value="Genomic_DNA"/>
</dbReference>
<dbReference type="AlphaFoldDB" id="A0A8G0PAL7"/>
<gene>
    <name evidence="1" type="ORF">JJC05_04940</name>
</gene>
<dbReference type="Proteomes" id="UP000824721">
    <property type="component" value="Chromosome"/>
</dbReference>
<proteinExistence type="predicted"/>
<sequence length="453" mass="51911">MKVNEPIVIPEDDGDQTYKIILEKFKVLDGTKEVAGTIEWTSMKDRANFISTDILPPNKPLKVQVEVSFQKLENGIFRTVMQNGQVAKELEEREFTTGGAPNYIPLTNILYSYPVVDQKYFFEEEYDKGYIKLKRGQDYLFEDPSWETQVKMKVLPSGTSLTTAFNYDTNANEVSYTLPNIEQDKKYSFAIISGLKGAVATTSASTSTTSITEGDNDISITQNQAQSQSKEGEIERLSYGFGTSKYKTFTQKMEHSPTQNYNFGMIYSDVIYLSNTLNSQEAFDLTDLQGTMYSETTPLLTATSKLNDTYYTTDMAPYLYKAYPLAGSYTLRNRDTNELGLPPAKALPISTYYLTSLENDTNTQWLKSNFPFKYNLPLLYKSDWMDLRDQVVNDYVNGTITSTSLAYQFLSKEYTFMRFGFYEVALKYRLPVIKKQRSIRINLKMRIRLGFRI</sequence>
<name>A0A8G0PAL7_9FLAO</name>
<accession>A0A8G0PAL7</accession>
<reference evidence="1" key="1">
    <citation type="submission" date="2020-12" db="EMBL/GenBank/DDBJ databases">
        <title>Genome sequencing of genetic groups of Flavobacterium columnare.</title>
        <authorList>
            <person name="Waldbieser G.C."/>
            <person name="Griffin M.J."/>
            <person name="LaFrentz B.R."/>
        </authorList>
    </citation>
    <scope>NUCLEOTIDE SEQUENCE</scope>
    <source>
        <strain evidence="1">90-106</strain>
    </source>
</reference>
<dbReference type="KEGG" id="fdv:JJC05_04940"/>
<organism evidence="1">
    <name type="scientific">Flavobacterium columnare</name>
    <dbReference type="NCBI Taxonomy" id="996"/>
    <lineage>
        <taxon>Bacteria</taxon>
        <taxon>Pseudomonadati</taxon>
        <taxon>Bacteroidota</taxon>
        <taxon>Flavobacteriia</taxon>
        <taxon>Flavobacteriales</taxon>
        <taxon>Flavobacteriaceae</taxon>
        <taxon>Flavobacterium</taxon>
    </lineage>
</organism>